<comment type="caution">
    <text evidence="3">The sequence shown here is derived from an EMBL/GenBank/DDBJ whole genome shotgun (WGS) entry which is preliminary data.</text>
</comment>
<evidence type="ECO:0000256" key="1">
    <source>
        <dbReference type="SAM" id="MobiDB-lite"/>
    </source>
</evidence>
<dbReference type="InterPro" id="IPR052898">
    <property type="entry name" value="ACAD10-like"/>
</dbReference>
<sequence length="419" mass="46297">MNPSPTAKSGSRHELDDAALSKYLAESKSIPGLQGPVTTTKIGYGQSNPTYFVDDAGGTRYILRKKPAGTIISPVAHQVDREYRVLKALGTVEGFPVPKVYTLCMDPNVIGTAFYVMEFVKGRIITDPDLGELSPQDRRKAWISLVETLGWLHSIDPDSIGLESFGKKTGFYKRHCNTFSRIEAQQAKVKDIKTGKELGRAHDHFDEIVEFIRSEMSSERYSVVHGDFKFDNVVLHPIEPRVIAILDWELSTVGNPLMDAIYVVSPFWIDYKKPSPHDHLSKETSTSTSTSRANTGVSNSSPLTSPYNPANRPTSGMPEPDDLLDRYTAITGFDPRLEGTPPGKDFEVAKIFHYLRGGTISHGIQARTYAGQASSDFSHVYFENTRKSFDAAWAMVQKLKSEGKEGGSGSGSGREKARL</sequence>
<gene>
    <name evidence="3" type="ORF">H2200_006666</name>
</gene>
<dbReference type="EMBL" id="JAPDRK010000009">
    <property type="protein sequence ID" value="KAJ9608895.1"/>
    <property type="molecule type" value="Genomic_DNA"/>
</dbReference>
<evidence type="ECO:0000313" key="3">
    <source>
        <dbReference type="EMBL" id="KAJ9608895.1"/>
    </source>
</evidence>
<evidence type="ECO:0000259" key="2">
    <source>
        <dbReference type="Pfam" id="PF01636"/>
    </source>
</evidence>
<accession>A0AA39CHW7</accession>
<dbReference type="Gene3D" id="3.30.200.20">
    <property type="entry name" value="Phosphorylase Kinase, domain 1"/>
    <property type="match status" value="1"/>
</dbReference>
<dbReference type="CDD" id="cd05154">
    <property type="entry name" value="ACAD10_11_N-like"/>
    <property type="match status" value="1"/>
</dbReference>
<dbReference type="InterPro" id="IPR008271">
    <property type="entry name" value="Ser/Thr_kinase_AS"/>
</dbReference>
<evidence type="ECO:0000313" key="4">
    <source>
        <dbReference type="Proteomes" id="UP001172673"/>
    </source>
</evidence>
<dbReference type="Pfam" id="PF01636">
    <property type="entry name" value="APH"/>
    <property type="match status" value="1"/>
</dbReference>
<dbReference type="InterPro" id="IPR011009">
    <property type="entry name" value="Kinase-like_dom_sf"/>
</dbReference>
<proteinExistence type="predicted"/>
<feature type="compositionally biased region" description="Polar residues" evidence="1">
    <location>
        <begin position="292"/>
        <end position="314"/>
    </location>
</feature>
<dbReference type="InterPro" id="IPR041726">
    <property type="entry name" value="ACAD10_11_N"/>
</dbReference>
<feature type="region of interest" description="Disordered" evidence="1">
    <location>
        <begin position="276"/>
        <end position="323"/>
    </location>
</feature>
<keyword evidence="4" id="KW-1185">Reference proteome</keyword>
<dbReference type="InterPro" id="IPR002575">
    <property type="entry name" value="Aminoglycoside_PTrfase"/>
</dbReference>
<reference evidence="3" key="1">
    <citation type="submission" date="2022-10" db="EMBL/GenBank/DDBJ databases">
        <title>Culturing micro-colonial fungi from biological soil crusts in the Mojave desert and describing Neophaeococcomyces mojavensis, and introducing the new genera and species Taxawa tesnikishii.</title>
        <authorList>
            <person name="Kurbessoian T."/>
            <person name="Stajich J.E."/>
        </authorList>
    </citation>
    <scope>NUCLEOTIDE SEQUENCE</scope>
    <source>
        <strain evidence="3">TK_41</strain>
    </source>
</reference>
<name>A0AA39CHW7_9EURO</name>
<dbReference type="Proteomes" id="UP001172673">
    <property type="component" value="Unassembled WGS sequence"/>
</dbReference>
<dbReference type="PANTHER" id="PTHR47829:SF1">
    <property type="entry name" value="HAD FAMILY PHOSPHATASE"/>
    <property type="match status" value="1"/>
</dbReference>
<dbReference type="Gene3D" id="3.90.1200.10">
    <property type="match status" value="1"/>
</dbReference>
<dbReference type="PROSITE" id="PS00108">
    <property type="entry name" value="PROTEIN_KINASE_ST"/>
    <property type="match status" value="1"/>
</dbReference>
<protein>
    <recommendedName>
        <fullName evidence="2">Aminoglycoside phosphotransferase domain-containing protein</fullName>
    </recommendedName>
</protein>
<organism evidence="3 4">
    <name type="scientific">Cladophialophora chaetospira</name>
    <dbReference type="NCBI Taxonomy" id="386627"/>
    <lineage>
        <taxon>Eukaryota</taxon>
        <taxon>Fungi</taxon>
        <taxon>Dikarya</taxon>
        <taxon>Ascomycota</taxon>
        <taxon>Pezizomycotina</taxon>
        <taxon>Eurotiomycetes</taxon>
        <taxon>Chaetothyriomycetidae</taxon>
        <taxon>Chaetothyriales</taxon>
        <taxon>Herpotrichiellaceae</taxon>
        <taxon>Cladophialophora</taxon>
    </lineage>
</organism>
<dbReference type="PANTHER" id="PTHR47829">
    <property type="entry name" value="HYDROLASE, PUTATIVE (AFU_ORTHOLOGUE AFUA_1G12880)-RELATED"/>
    <property type="match status" value="1"/>
</dbReference>
<feature type="domain" description="Aminoglycoside phosphotransferase" evidence="2">
    <location>
        <begin position="40"/>
        <end position="265"/>
    </location>
</feature>
<dbReference type="GO" id="GO:0004672">
    <property type="term" value="F:protein kinase activity"/>
    <property type="evidence" value="ECO:0007669"/>
    <property type="project" value="InterPro"/>
</dbReference>
<dbReference type="AlphaFoldDB" id="A0AA39CHW7"/>
<dbReference type="SUPFAM" id="SSF56112">
    <property type="entry name" value="Protein kinase-like (PK-like)"/>
    <property type="match status" value="1"/>
</dbReference>